<organism evidence="2 3">
    <name type="scientific">Candida theae</name>
    <dbReference type="NCBI Taxonomy" id="1198502"/>
    <lineage>
        <taxon>Eukaryota</taxon>
        <taxon>Fungi</taxon>
        <taxon>Dikarya</taxon>
        <taxon>Ascomycota</taxon>
        <taxon>Saccharomycotina</taxon>
        <taxon>Pichiomycetes</taxon>
        <taxon>Debaryomycetaceae</taxon>
        <taxon>Candida/Lodderomyces clade</taxon>
        <taxon>Candida</taxon>
    </lineage>
</organism>
<dbReference type="EMBL" id="JAIHNG010000034">
    <property type="protein sequence ID" value="KAI5967096.1"/>
    <property type="molecule type" value="Genomic_DNA"/>
</dbReference>
<proteinExistence type="predicted"/>
<name>A0AAD5BIV3_9ASCO</name>
<accession>A0AAD5BIV3</accession>
<reference evidence="2 3" key="1">
    <citation type="journal article" date="2022" name="DNA Res.">
        <title>Genome analysis of five recently described species of the CUG-Ser clade uncovers Candida theae as a new hybrid lineage with pathogenic potential in the Candida parapsilosis species complex.</title>
        <authorList>
            <person name="Mixao V."/>
            <person name="Del Olmo V."/>
            <person name="Hegedusova E."/>
            <person name="Saus E."/>
            <person name="Pryszcz L."/>
            <person name="Cillingova A."/>
            <person name="Nosek J."/>
            <person name="Gabaldon T."/>
        </authorList>
    </citation>
    <scope>NUCLEOTIDE SEQUENCE [LARGE SCALE GENOMIC DNA]</scope>
    <source>
        <strain evidence="2 3">CBS 12239</strain>
    </source>
</reference>
<dbReference type="Proteomes" id="UP001204833">
    <property type="component" value="Unassembled WGS sequence"/>
</dbReference>
<keyword evidence="3" id="KW-1185">Reference proteome</keyword>
<sequence>MKKFSQKQVLSTGDIPPSIPAFNIADLAHAVDTFRPSRYSSYELPQDLPVYDRFSGKLKRFVKRGDRKVRVVSAPPLMNHCIEKEPLVTPSYTMSGSIHPVMNNCAAAQTPERMQKPRVVSGPPVPPKDSRYGMGMNGKKSLEASALQKSSKHIWETRLNNVTRLSPLYQLPEMENMGSNVERSRLSANIPIPRRRKMAVAAPTNNITSEGLFSNEDEAWCYRDLY</sequence>
<protein>
    <submittedName>
        <fullName evidence="2">Uncharacterized protein</fullName>
    </submittedName>
</protein>
<dbReference type="AlphaFoldDB" id="A0AAD5BIV3"/>
<comment type="caution">
    <text evidence="2">The sequence shown here is derived from an EMBL/GenBank/DDBJ whole genome shotgun (WGS) entry which is preliminary data.</text>
</comment>
<dbReference type="GeneID" id="76148584"/>
<evidence type="ECO:0000313" key="3">
    <source>
        <dbReference type="Proteomes" id="UP001204833"/>
    </source>
</evidence>
<dbReference type="RefSeq" id="XP_051610986.1">
    <property type="nucleotide sequence ID" value="XM_051754844.1"/>
</dbReference>
<evidence type="ECO:0000313" key="2">
    <source>
        <dbReference type="EMBL" id="KAI5967096.1"/>
    </source>
</evidence>
<feature type="region of interest" description="Disordered" evidence="1">
    <location>
        <begin position="109"/>
        <end position="132"/>
    </location>
</feature>
<evidence type="ECO:0000256" key="1">
    <source>
        <dbReference type="SAM" id="MobiDB-lite"/>
    </source>
</evidence>
<gene>
    <name evidence="2" type="ORF">KGF57_000525</name>
</gene>